<proteinExistence type="predicted"/>
<dbReference type="InterPro" id="IPR050312">
    <property type="entry name" value="IolE/XylAMocC-like"/>
</dbReference>
<sequence>MPIEYQGAKVPTSFASCSIGHKESHTFPLKLKAIADAGFDGIELAMTDLLAYGKVLNGTAPAWEDFDAFVEIAKVAREQAKQHNLTIIMLQSFAHLEGWPKGSKERETAFNRARGYMRIMEAAGTDMLQIGSSDVPEIAAASFDDLVGDLAELADIFATKGFRIAYENWCWATHAPDWKDVWRIVEKVDRPNVGLCLDTCQSAGGEWADPTTKSGLIEEEGLTREALEARWRQSLEDLARTVPGDKIYVLQVSDGYRMDPPLENKVNEKGMRPRYQWSVDYRPLPFDGGYLPVTDFSDAVLKTGFRGWYSVEVFDSKAPQKYDDMGEFAKKALSSLEKLLHK</sequence>
<protein>
    <recommendedName>
        <fullName evidence="1">Xylose isomerase-like TIM barrel domain-containing protein</fullName>
    </recommendedName>
</protein>
<evidence type="ECO:0000313" key="3">
    <source>
        <dbReference type="Proteomes" id="UP001320420"/>
    </source>
</evidence>
<dbReference type="EMBL" id="JAKJXP020000054">
    <property type="protein sequence ID" value="KAK7751094.1"/>
    <property type="molecule type" value="Genomic_DNA"/>
</dbReference>
<evidence type="ECO:0000313" key="2">
    <source>
        <dbReference type="EMBL" id="KAK7751094.1"/>
    </source>
</evidence>
<organism evidence="2 3">
    <name type="scientific">Diatrype stigma</name>
    <dbReference type="NCBI Taxonomy" id="117547"/>
    <lineage>
        <taxon>Eukaryota</taxon>
        <taxon>Fungi</taxon>
        <taxon>Dikarya</taxon>
        <taxon>Ascomycota</taxon>
        <taxon>Pezizomycotina</taxon>
        <taxon>Sordariomycetes</taxon>
        <taxon>Xylariomycetidae</taxon>
        <taxon>Xylariales</taxon>
        <taxon>Diatrypaceae</taxon>
        <taxon>Diatrype</taxon>
    </lineage>
</organism>
<dbReference type="Gene3D" id="3.20.20.150">
    <property type="entry name" value="Divalent-metal-dependent TIM barrel enzymes"/>
    <property type="match status" value="1"/>
</dbReference>
<dbReference type="InterPro" id="IPR013022">
    <property type="entry name" value="Xyl_isomerase-like_TIM-brl"/>
</dbReference>
<name>A0AAN9UXL3_9PEZI</name>
<dbReference type="PANTHER" id="PTHR12110">
    <property type="entry name" value="HYDROXYPYRUVATE ISOMERASE"/>
    <property type="match status" value="1"/>
</dbReference>
<dbReference type="SUPFAM" id="SSF51658">
    <property type="entry name" value="Xylose isomerase-like"/>
    <property type="match status" value="1"/>
</dbReference>
<accession>A0AAN9UXL3</accession>
<keyword evidence="3" id="KW-1185">Reference proteome</keyword>
<dbReference type="Proteomes" id="UP001320420">
    <property type="component" value="Unassembled WGS sequence"/>
</dbReference>
<dbReference type="AlphaFoldDB" id="A0AAN9UXL3"/>
<gene>
    <name evidence="2" type="ORF">SLS62_006923</name>
</gene>
<dbReference type="Pfam" id="PF01261">
    <property type="entry name" value="AP_endonuc_2"/>
    <property type="match status" value="1"/>
</dbReference>
<reference evidence="2 3" key="1">
    <citation type="submission" date="2024-02" db="EMBL/GenBank/DDBJ databases">
        <title>De novo assembly and annotation of 12 fungi associated with fruit tree decline syndrome in Ontario, Canada.</title>
        <authorList>
            <person name="Sulman M."/>
            <person name="Ellouze W."/>
            <person name="Ilyukhin E."/>
        </authorList>
    </citation>
    <scope>NUCLEOTIDE SEQUENCE [LARGE SCALE GENOMIC DNA]</scope>
    <source>
        <strain evidence="2 3">M11/M66-122</strain>
    </source>
</reference>
<comment type="caution">
    <text evidence="2">The sequence shown here is derived from an EMBL/GenBank/DDBJ whole genome shotgun (WGS) entry which is preliminary data.</text>
</comment>
<feature type="domain" description="Xylose isomerase-like TIM barrel" evidence="1">
    <location>
        <begin position="31"/>
        <end position="328"/>
    </location>
</feature>
<dbReference type="PANTHER" id="PTHR12110:SF56">
    <property type="entry name" value="DEHYDRATASE, PUTATIVE (AFU_ORTHOLOGUE AFUA_6G08740)-RELATED"/>
    <property type="match status" value="1"/>
</dbReference>
<dbReference type="InterPro" id="IPR036237">
    <property type="entry name" value="Xyl_isomerase-like_sf"/>
</dbReference>
<evidence type="ECO:0000259" key="1">
    <source>
        <dbReference type="Pfam" id="PF01261"/>
    </source>
</evidence>